<sequence length="77" mass="8406">MRRLSAGHLYLFLLTCVIGTAQADGLNDFSNNLAADLVSILALFSEQVTKQFLSESTTMWDNFIFAIPPLGVITAVI</sequence>
<reference evidence="2" key="1">
    <citation type="journal article" date="2020" name="Phytopathology">
        <title>Genome Sequence Resources of Colletotrichum truncatum, C. plurivorum, C. musicola, and C. sojae: Four Species Pathogenic to Soybean (Glycine max).</title>
        <authorList>
            <person name="Rogerio F."/>
            <person name="Boufleur T.R."/>
            <person name="Ciampi-Guillardi M."/>
            <person name="Sukno S.A."/>
            <person name="Thon M.R."/>
            <person name="Massola Junior N.S."/>
            <person name="Baroncelli R."/>
        </authorList>
    </citation>
    <scope>NUCLEOTIDE SEQUENCE</scope>
    <source>
        <strain evidence="2">LFN00145</strain>
    </source>
</reference>
<gene>
    <name evidence="2" type="ORF">CPLU01_13656</name>
</gene>
<dbReference type="AlphaFoldDB" id="A0A8H6JPX1"/>
<feature type="signal peptide" evidence="1">
    <location>
        <begin position="1"/>
        <end position="23"/>
    </location>
</feature>
<proteinExistence type="predicted"/>
<evidence type="ECO:0000313" key="2">
    <source>
        <dbReference type="EMBL" id="KAF6817209.1"/>
    </source>
</evidence>
<evidence type="ECO:0000313" key="3">
    <source>
        <dbReference type="Proteomes" id="UP000654918"/>
    </source>
</evidence>
<accession>A0A8H6JPX1</accession>
<keyword evidence="3" id="KW-1185">Reference proteome</keyword>
<protein>
    <submittedName>
        <fullName evidence="2">Uncharacterized protein</fullName>
    </submittedName>
</protein>
<dbReference type="EMBL" id="WIGO01000322">
    <property type="protein sequence ID" value="KAF6817209.1"/>
    <property type="molecule type" value="Genomic_DNA"/>
</dbReference>
<dbReference type="Proteomes" id="UP000654918">
    <property type="component" value="Unassembled WGS sequence"/>
</dbReference>
<organism evidence="2 3">
    <name type="scientific">Colletotrichum plurivorum</name>
    <dbReference type="NCBI Taxonomy" id="2175906"/>
    <lineage>
        <taxon>Eukaryota</taxon>
        <taxon>Fungi</taxon>
        <taxon>Dikarya</taxon>
        <taxon>Ascomycota</taxon>
        <taxon>Pezizomycotina</taxon>
        <taxon>Sordariomycetes</taxon>
        <taxon>Hypocreomycetidae</taxon>
        <taxon>Glomerellales</taxon>
        <taxon>Glomerellaceae</taxon>
        <taxon>Colletotrichum</taxon>
        <taxon>Colletotrichum orchidearum species complex</taxon>
    </lineage>
</organism>
<feature type="chain" id="PRO_5034501092" evidence="1">
    <location>
        <begin position="24"/>
        <end position="77"/>
    </location>
</feature>
<comment type="caution">
    <text evidence="2">The sequence shown here is derived from an EMBL/GenBank/DDBJ whole genome shotgun (WGS) entry which is preliminary data.</text>
</comment>
<keyword evidence="1" id="KW-0732">Signal</keyword>
<evidence type="ECO:0000256" key="1">
    <source>
        <dbReference type="SAM" id="SignalP"/>
    </source>
</evidence>
<name>A0A8H6JPX1_9PEZI</name>